<dbReference type="GO" id="GO:0006508">
    <property type="term" value="P:proteolysis"/>
    <property type="evidence" value="ECO:0007669"/>
    <property type="project" value="UniProtKB-KW"/>
</dbReference>
<comment type="similarity">
    <text evidence="3">Belongs to the peptidase M50B family.</text>
</comment>
<evidence type="ECO:0000256" key="3">
    <source>
        <dbReference type="ARBA" id="ARBA00007931"/>
    </source>
</evidence>
<keyword evidence="6 13" id="KW-0812">Transmembrane</keyword>
<keyword evidence="7" id="KW-0479">Metal-binding</keyword>
<feature type="transmembrane region" description="Helical" evidence="13">
    <location>
        <begin position="20"/>
        <end position="36"/>
    </location>
</feature>
<dbReference type="OMA" id="SEFRAWY"/>
<feature type="transmembrane region" description="Helical" evidence="13">
    <location>
        <begin position="130"/>
        <end position="153"/>
    </location>
</feature>
<reference evidence="14 15" key="1">
    <citation type="submission" date="2016-10" db="EMBL/GenBank/DDBJ databases">
        <title>Complete genome of the TMA-utilizing, human hosted archaeon Methanomethylophilus alvus Gen. nov, sp. nov., strain Mx-05, derived from a pure culture.</title>
        <authorList>
            <person name="Brugere J.-F."/>
            <person name="Ben Hania W."/>
            <person name="Chaudhary P.P."/>
            <person name="Gaci N."/>
            <person name="Borrel G."/>
            <person name="Cao Van Tuat L."/>
            <person name="Fardeau M.-L."/>
            <person name="Harris H.M.B."/>
            <person name="O'Toole P.W."/>
            <person name="Ollivier B."/>
        </authorList>
    </citation>
    <scope>NUCLEOTIDE SEQUENCE [LARGE SCALE GENOMIC DNA]</scope>
    <source>
        <strain evidence="14 15">Mx-05</strain>
    </source>
</reference>
<dbReference type="AlphaFoldDB" id="A0A3G3II06"/>
<feature type="transmembrane region" description="Helical" evidence="13">
    <location>
        <begin position="48"/>
        <end position="71"/>
    </location>
</feature>
<comment type="subcellular location">
    <subcellularLocation>
        <location evidence="2">Cell membrane</location>
        <topology evidence="2">Multi-pass membrane protein</topology>
    </subcellularLocation>
</comment>
<dbReference type="GeneID" id="41322132"/>
<sequence length="218" mass="24616">MRNITPGQQKRFSTREVREIMISVIVLSLAFMVMFCRSGSVKNYFEYYLGNIWVIGMFLIMFVLVMLSFVLHEMGHKFVAQDMGYWSEYRMYPMGLFLSLVMSMFGFLIAAPGAVYISGRNISGKDNGKISIAGPLVNMVLAVIGIAGCLLLNHSAFVVPFYLLMSLNGSLALFNMLPFPPLDGSKILAWDKKIYFVCLAISVLLFASFWLMPTLYWA</sequence>
<feature type="transmembrane region" description="Helical" evidence="13">
    <location>
        <begin position="159"/>
        <end position="182"/>
    </location>
</feature>
<comment type="cofactor">
    <cofactor evidence="1">
        <name>Zn(2+)</name>
        <dbReference type="ChEBI" id="CHEBI:29105"/>
    </cofactor>
</comment>
<dbReference type="InterPro" id="IPR052348">
    <property type="entry name" value="Metallopeptidase_M50B"/>
</dbReference>
<protein>
    <submittedName>
        <fullName evidence="14">Zn-dependent protease</fullName>
    </submittedName>
</protein>
<dbReference type="RefSeq" id="WP_022532285.1">
    <property type="nucleotide sequence ID" value="NZ_CAYARL010000035.1"/>
</dbReference>
<keyword evidence="9" id="KW-0862">Zinc</keyword>
<evidence type="ECO:0000256" key="5">
    <source>
        <dbReference type="ARBA" id="ARBA00022670"/>
    </source>
</evidence>
<evidence type="ECO:0000256" key="11">
    <source>
        <dbReference type="ARBA" id="ARBA00023049"/>
    </source>
</evidence>
<evidence type="ECO:0000256" key="12">
    <source>
        <dbReference type="ARBA" id="ARBA00023136"/>
    </source>
</evidence>
<feature type="transmembrane region" description="Helical" evidence="13">
    <location>
        <begin position="194"/>
        <end position="212"/>
    </location>
</feature>
<evidence type="ECO:0000313" key="15">
    <source>
        <dbReference type="Proteomes" id="UP000273278"/>
    </source>
</evidence>
<gene>
    <name evidence="14" type="ORF">BKD89_06670</name>
</gene>
<dbReference type="GO" id="GO:0046872">
    <property type="term" value="F:metal ion binding"/>
    <property type="evidence" value="ECO:0007669"/>
    <property type="project" value="UniProtKB-KW"/>
</dbReference>
<evidence type="ECO:0000256" key="7">
    <source>
        <dbReference type="ARBA" id="ARBA00022723"/>
    </source>
</evidence>
<dbReference type="InterPro" id="IPR044537">
    <property type="entry name" value="Rip2-like"/>
</dbReference>
<dbReference type="CDD" id="cd06158">
    <property type="entry name" value="S2P-M50_like_1"/>
    <property type="match status" value="1"/>
</dbReference>
<accession>A0A3G3II06</accession>
<evidence type="ECO:0000256" key="6">
    <source>
        <dbReference type="ARBA" id="ARBA00022692"/>
    </source>
</evidence>
<keyword evidence="8" id="KW-0378">Hydrolase</keyword>
<feature type="transmembrane region" description="Helical" evidence="13">
    <location>
        <begin position="91"/>
        <end position="118"/>
    </location>
</feature>
<dbReference type="Proteomes" id="UP000273278">
    <property type="component" value="Chromosome"/>
</dbReference>
<keyword evidence="12 13" id="KW-0472">Membrane</keyword>
<evidence type="ECO:0000256" key="9">
    <source>
        <dbReference type="ARBA" id="ARBA00022833"/>
    </source>
</evidence>
<evidence type="ECO:0000256" key="10">
    <source>
        <dbReference type="ARBA" id="ARBA00022989"/>
    </source>
</evidence>
<evidence type="ECO:0000256" key="13">
    <source>
        <dbReference type="SAM" id="Phobius"/>
    </source>
</evidence>
<organism evidence="14 15">
    <name type="scientific">Methanomethylophilus alvi</name>
    <dbReference type="NCBI Taxonomy" id="1291540"/>
    <lineage>
        <taxon>Archaea</taxon>
        <taxon>Methanobacteriati</taxon>
        <taxon>Thermoplasmatota</taxon>
        <taxon>Thermoplasmata</taxon>
        <taxon>Methanomassiliicoccales</taxon>
        <taxon>Methanomethylophilaceae</taxon>
        <taxon>Methanomethylophilus</taxon>
    </lineage>
</organism>
<keyword evidence="5 14" id="KW-0645">Protease</keyword>
<dbReference type="PANTHER" id="PTHR35864:SF1">
    <property type="entry name" value="ZINC METALLOPROTEASE YWHC-RELATED"/>
    <property type="match status" value="1"/>
</dbReference>
<dbReference type="PANTHER" id="PTHR35864">
    <property type="entry name" value="ZINC METALLOPROTEASE MJ0611-RELATED"/>
    <property type="match status" value="1"/>
</dbReference>
<keyword evidence="4" id="KW-1003">Cell membrane</keyword>
<evidence type="ECO:0000256" key="2">
    <source>
        <dbReference type="ARBA" id="ARBA00004651"/>
    </source>
</evidence>
<proteinExistence type="inferred from homology"/>
<keyword evidence="11" id="KW-0482">Metalloprotease</keyword>
<dbReference type="EMBL" id="CP017686">
    <property type="protein sequence ID" value="AYQ55476.1"/>
    <property type="molecule type" value="Genomic_DNA"/>
</dbReference>
<evidence type="ECO:0000256" key="4">
    <source>
        <dbReference type="ARBA" id="ARBA00022475"/>
    </source>
</evidence>
<dbReference type="GO" id="GO:0005886">
    <property type="term" value="C:plasma membrane"/>
    <property type="evidence" value="ECO:0007669"/>
    <property type="project" value="UniProtKB-SubCell"/>
</dbReference>
<evidence type="ECO:0000313" key="14">
    <source>
        <dbReference type="EMBL" id="AYQ55476.1"/>
    </source>
</evidence>
<dbReference type="GO" id="GO:0008237">
    <property type="term" value="F:metallopeptidase activity"/>
    <property type="evidence" value="ECO:0007669"/>
    <property type="project" value="UniProtKB-KW"/>
</dbReference>
<keyword evidence="10 13" id="KW-1133">Transmembrane helix</keyword>
<evidence type="ECO:0000256" key="1">
    <source>
        <dbReference type="ARBA" id="ARBA00001947"/>
    </source>
</evidence>
<name>A0A3G3II06_9ARCH</name>
<evidence type="ECO:0000256" key="8">
    <source>
        <dbReference type="ARBA" id="ARBA00022801"/>
    </source>
</evidence>